<dbReference type="Proteomes" id="UP000263185">
    <property type="component" value="Segment"/>
</dbReference>
<dbReference type="GeneID" id="64764081"/>
<evidence type="ECO:0000313" key="1">
    <source>
        <dbReference type="EMBL" id="AXQ51723.1"/>
    </source>
</evidence>
<reference evidence="1 2" key="1">
    <citation type="submission" date="2018-07" db="EMBL/GenBank/DDBJ databases">
        <authorList>
            <person name="Fast K.M."/>
            <person name="Castleberry S."/>
            <person name="Jones I.K."/>
            <person name="Larrimore J.D."/>
            <person name="Long C.A."/>
            <person name="Pritchett N.C."/>
            <person name="Keener T."/>
            <person name="Sandel M.W."/>
            <person name="Bollivar D.W."/>
            <person name="Garlena R.A."/>
            <person name="Russell D.A."/>
            <person name="Pope W.H."/>
            <person name="Jacobs-Sera D."/>
            <person name="Hatfull G.F."/>
        </authorList>
    </citation>
    <scope>NUCLEOTIDE SEQUENCE [LARGE SCALE GENOMIC DNA]</scope>
</reference>
<organism evidence="1 2">
    <name type="scientific">Mycobacterium phage Cane17</name>
    <dbReference type="NCBI Taxonomy" id="2301548"/>
    <lineage>
        <taxon>Viruses</taxon>
        <taxon>Duplodnaviria</taxon>
        <taxon>Heunggongvirae</taxon>
        <taxon>Uroviricota</taxon>
        <taxon>Caudoviricetes</taxon>
        <taxon>Ceeclamvirinae</taxon>
        <taxon>Bixzunavirus</taxon>
        <taxon>Bixzunavirus cane17</taxon>
    </lineage>
</organism>
<sequence length="207" mass="23554">MRIVTAREQYEMLAPWLREDYPQHKIAPGMMIEDGQAFRDRMVQGTPGASDVLIQAMAEYDEYAGHHQAPGPETGWPAWDMAGKHGTFGEEFGGMPEDWYTHPQYYTSGETSKADLRNTQKIYNDMHGKPDHMVDVYRALPSQHATHFNTGDWVTHSREYAQQHADSQGDGTWSVMRAQVPARHLYHNGDSYYEMGYHGPKIPGSHA</sequence>
<dbReference type="KEGG" id="vg:64764081"/>
<protein>
    <submittedName>
        <fullName evidence="1">Uncharacterized protein</fullName>
    </submittedName>
</protein>
<evidence type="ECO:0000313" key="2">
    <source>
        <dbReference type="Proteomes" id="UP000263185"/>
    </source>
</evidence>
<dbReference type="RefSeq" id="YP_010057295.1">
    <property type="nucleotide sequence ID" value="NC_054716.1"/>
</dbReference>
<proteinExistence type="predicted"/>
<keyword evidence="2" id="KW-1185">Reference proteome</keyword>
<name>A0A346N8T8_9CAUD</name>
<accession>A0A346N8T8</accession>
<dbReference type="EMBL" id="MH697579">
    <property type="protein sequence ID" value="AXQ51723.1"/>
    <property type="molecule type" value="Genomic_DNA"/>
</dbReference>
<gene>
    <name evidence="1" type="primary">114</name>
    <name evidence="1" type="ORF">SEA_CANE17_114</name>
</gene>